<evidence type="ECO:0000256" key="1">
    <source>
        <dbReference type="ARBA" id="ARBA00000815"/>
    </source>
</evidence>
<dbReference type="Gene3D" id="3.60.21.10">
    <property type="match status" value="1"/>
</dbReference>
<dbReference type="PANTHER" id="PTHR11575:SF24">
    <property type="entry name" value="5'-NUCLEOTIDASE"/>
    <property type="match status" value="1"/>
</dbReference>
<dbReference type="GO" id="GO:0006196">
    <property type="term" value="P:AMP catabolic process"/>
    <property type="evidence" value="ECO:0007669"/>
    <property type="project" value="TreeGrafter"/>
</dbReference>
<dbReference type="PROSITE" id="PS00785">
    <property type="entry name" value="5_NUCLEOTIDASE_1"/>
    <property type="match status" value="1"/>
</dbReference>
<dbReference type="Pfam" id="PF00149">
    <property type="entry name" value="Metallophos"/>
    <property type="match status" value="1"/>
</dbReference>
<proteinExistence type="predicted"/>
<comment type="catalytic activity">
    <reaction evidence="1">
        <text>a ribonucleoside 5'-phosphate + H2O = a ribonucleoside + phosphate</text>
        <dbReference type="Rhea" id="RHEA:12484"/>
        <dbReference type="ChEBI" id="CHEBI:15377"/>
        <dbReference type="ChEBI" id="CHEBI:18254"/>
        <dbReference type="ChEBI" id="CHEBI:43474"/>
        <dbReference type="ChEBI" id="CHEBI:58043"/>
        <dbReference type="EC" id="3.1.3.5"/>
    </reaction>
</comment>
<dbReference type="AlphaFoldDB" id="A0AAW2I4W8"/>
<gene>
    <name evidence="6" type="ORF">PYX00_004078</name>
</gene>
<protein>
    <recommendedName>
        <fullName evidence="2">5'-nucleotidase</fullName>
        <ecNumber evidence="2">3.1.3.5</ecNumber>
    </recommendedName>
</protein>
<feature type="region of interest" description="Disordered" evidence="3">
    <location>
        <begin position="368"/>
        <end position="411"/>
    </location>
</feature>
<dbReference type="InterPro" id="IPR006146">
    <property type="entry name" value="5'-Nucleotdase_CS"/>
</dbReference>
<feature type="compositionally biased region" description="Basic and acidic residues" evidence="3">
    <location>
        <begin position="296"/>
        <end position="311"/>
    </location>
</feature>
<feature type="chain" id="PRO_5043665816" description="5'-nucleotidase" evidence="4">
    <location>
        <begin position="19"/>
        <end position="430"/>
    </location>
</feature>
<reference evidence="6" key="1">
    <citation type="journal article" date="2024" name="Gigascience">
        <title>Chromosome-level genome of the poultry shaft louse Menopon gallinae provides insight into the host-switching and adaptive evolution of parasitic lice.</title>
        <authorList>
            <person name="Xu Y."/>
            <person name="Ma L."/>
            <person name="Liu S."/>
            <person name="Liang Y."/>
            <person name="Liu Q."/>
            <person name="He Z."/>
            <person name="Tian L."/>
            <person name="Duan Y."/>
            <person name="Cai W."/>
            <person name="Li H."/>
            <person name="Song F."/>
        </authorList>
    </citation>
    <scope>NUCLEOTIDE SEQUENCE</scope>
    <source>
        <strain evidence="6">Cailab_2023a</strain>
    </source>
</reference>
<name>A0AAW2I4W8_9NEOP</name>
<dbReference type="GO" id="GO:0000166">
    <property type="term" value="F:nucleotide binding"/>
    <property type="evidence" value="ECO:0007669"/>
    <property type="project" value="InterPro"/>
</dbReference>
<feature type="compositionally biased region" description="Basic and acidic residues" evidence="3">
    <location>
        <begin position="326"/>
        <end position="349"/>
    </location>
</feature>
<evidence type="ECO:0000259" key="5">
    <source>
        <dbReference type="Pfam" id="PF00149"/>
    </source>
</evidence>
<dbReference type="InterPro" id="IPR029052">
    <property type="entry name" value="Metallo-depent_PP-like"/>
</dbReference>
<dbReference type="InterPro" id="IPR006179">
    <property type="entry name" value="5_nucleotidase/apyrase"/>
</dbReference>
<evidence type="ECO:0000313" key="6">
    <source>
        <dbReference type="EMBL" id="KAL0276520.1"/>
    </source>
</evidence>
<accession>A0AAW2I4W8</accession>
<evidence type="ECO:0000256" key="3">
    <source>
        <dbReference type="SAM" id="MobiDB-lite"/>
    </source>
</evidence>
<sequence length="430" mass="48152">MALLCSLRMAALTLVVAAAVSVPVEDTFPLRVIHTNDMHSRFEQISRLGGKCTEYDLKNNRCYGGFPRLVTAVKEQRRKAEEEKTPLLFLNAGDTYQGTVWYTVHKWKVVSALTNMLTIDAMSLGNHEFDDGVEGLIPFLNAAKFPVVTCNLGLEEEPELKATPLAPSVVFNVTGRRIGVIGYLTPETTALSFDGEGEDLQRDTQHNGRGEEDEGQRNRHNHRCRTFRVRDRSQNRQTSPVRGCRDRRSHQHVPLHRQSPRFGNSRQFVSRDCDSVIREKGRGRSSVRLHQVPGRSEPEIRQSRRADRGDRQSAVAELQSAGGPGDADRPGTVEGRGCEPDEEEAGKVEGVPRRRLQVLRVQSREPNHGRLHPLRCDEPHRFGMGEGSDSPAAGGGDPDVNRRRQKGWFCDHGGRNNHDAVLKYSGNIQH</sequence>
<feature type="region of interest" description="Disordered" evidence="3">
    <location>
        <begin position="279"/>
        <end position="349"/>
    </location>
</feature>
<feature type="compositionally biased region" description="Basic and acidic residues" evidence="3">
    <location>
        <begin position="368"/>
        <end position="383"/>
    </location>
</feature>
<feature type="region of interest" description="Disordered" evidence="3">
    <location>
        <begin position="192"/>
        <end position="267"/>
    </location>
</feature>
<dbReference type="EMBL" id="JARGDH010000002">
    <property type="protein sequence ID" value="KAL0276520.1"/>
    <property type="molecule type" value="Genomic_DNA"/>
</dbReference>
<feature type="compositionally biased region" description="Basic residues" evidence="3">
    <location>
        <begin position="245"/>
        <end position="259"/>
    </location>
</feature>
<dbReference type="EC" id="3.1.3.5" evidence="2"/>
<evidence type="ECO:0000256" key="4">
    <source>
        <dbReference type="SAM" id="SignalP"/>
    </source>
</evidence>
<comment type="caution">
    <text evidence="6">The sequence shown here is derived from an EMBL/GenBank/DDBJ whole genome shotgun (WGS) entry which is preliminary data.</text>
</comment>
<feature type="compositionally biased region" description="Basic residues" evidence="3">
    <location>
        <begin position="218"/>
        <end position="227"/>
    </location>
</feature>
<dbReference type="GO" id="GO:0008253">
    <property type="term" value="F:5'-nucleotidase activity"/>
    <property type="evidence" value="ECO:0007669"/>
    <property type="project" value="UniProtKB-EC"/>
</dbReference>
<dbReference type="GO" id="GO:0046872">
    <property type="term" value="F:metal ion binding"/>
    <property type="evidence" value="ECO:0007669"/>
    <property type="project" value="InterPro"/>
</dbReference>
<feature type="domain" description="Calcineurin-like phosphoesterase" evidence="5">
    <location>
        <begin position="30"/>
        <end position="158"/>
    </location>
</feature>
<feature type="signal peptide" evidence="4">
    <location>
        <begin position="1"/>
        <end position="18"/>
    </location>
</feature>
<dbReference type="GO" id="GO:0005886">
    <property type="term" value="C:plasma membrane"/>
    <property type="evidence" value="ECO:0007669"/>
    <property type="project" value="TreeGrafter"/>
</dbReference>
<dbReference type="SUPFAM" id="SSF56300">
    <property type="entry name" value="Metallo-dependent phosphatases"/>
    <property type="match status" value="1"/>
</dbReference>
<dbReference type="InterPro" id="IPR004843">
    <property type="entry name" value="Calcineurin-like_PHP"/>
</dbReference>
<dbReference type="PANTHER" id="PTHR11575">
    <property type="entry name" value="5'-NUCLEOTIDASE-RELATED"/>
    <property type="match status" value="1"/>
</dbReference>
<feature type="compositionally biased region" description="Basic and acidic residues" evidence="3">
    <location>
        <begin position="199"/>
        <end position="210"/>
    </location>
</feature>
<keyword evidence="4" id="KW-0732">Signal</keyword>
<organism evidence="6">
    <name type="scientific">Menopon gallinae</name>
    <name type="common">poultry shaft louse</name>
    <dbReference type="NCBI Taxonomy" id="328185"/>
    <lineage>
        <taxon>Eukaryota</taxon>
        <taxon>Metazoa</taxon>
        <taxon>Ecdysozoa</taxon>
        <taxon>Arthropoda</taxon>
        <taxon>Hexapoda</taxon>
        <taxon>Insecta</taxon>
        <taxon>Pterygota</taxon>
        <taxon>Neoptera</taxon>
        <taxon>Paraneoptera</taxon>
        <taxon>Psocodea</taxon>
        <taxon>Troctomorpha</taxon>
        <taxon>Phthiraptera</taxon>
        <taxon>Amblycera</taxon>
        <taxon>Menoponidae</taxon>
        <taxon>Menopon</taxon>
    </lineage>
</organism>
<evidence type="ECO:0000256" key="2">
    <source>
        <dbReference type="ARBA" id="ARBA00012643"/>
    </source>
</evidence>